<feature type="signal peptide" evidence="1">
    <location>
        <begin position="1"/>
        <end position="17"/>
    </location>
</feature>
<dbReference type="InterPro" id="IPR000742">
    <property type="entry name" value="EGF"/>
</dbReference>
<name>H2ZAN9_CIOSA</name>
<proteinExistence type="predicted"/>
<feature type="chain" id="PRO_5003578599" description="EGF-like domain-containing protein" evidence="1">
    <location>
        <begin position="18"/>
        <end position="233"/>
    </location>
</feature>
<dbReference type="OMA" id="PCLANIN"/>
<reference evidence="5" key="1">
    <citation type="submission" date="2003-08" db="EMBL/GenBank/DDBJ databases">
        <authorList>
            <person name="Birren B."/>
            <person name="Nusbaum C."/>
            <person name="Abebe A."/>
            <person name="Abouelleil A."/>
            <person name="Adekoya E."/>
            <person name="Ait-zahra M."/>
            <person name="Allen N."/>
            <person name="Allen T."/>
            <person name="An P."/>
            <person name="Anderson M."/>
            <person name="Anderson S."/>
            <person name="Arachchi H."/>
            <person name="Armbruster J."/>
            <person name="Bachantsang P."/>
            <person name="Baldwin J."/>
            <person name="Barry A."/>
            <person name="Bayul T."/>
            <person name="Blitshsteyn B."/>
            <person name="Bloom T."/>
            <person name="Blye J."/>
            <person name="Boguslavskiy L."/>
            <person name="Borowsky M."/>
            <person name="Boukhgalter B."/>
            <person name="Brunache A."/>
            <person name="Butler J."/>
            <person name="Calixte N."/>
            <person name="Calvo S."/>
            <person name="Camarata J."/>
            <person name="Campo K."/>
            <person name="Chang J."/>
            <person name="Cheshatsang Y."/>
            <person name="Citroen M."/>
            <person name="Collymore A."/>
            <person name="Considine T."/>
            <person name="Cook A."/>
            <person name="Cooke P."/>
            <person name="Corum B."/>
            <person name="Cuomo C."/>
            <person name="David R."/>
            <person name="Dawoe T."/>
            <person name="Degray S."/>
            <person name="Dodge S."/>
            <person name="Dooley K."/>
            <person name="Dorje P."/>
            <person name="Dorjee K."/>
            <person name="Dorris L."/>
            <person name="Duffey N."/>
            <person name="Dupes A."/>
            <person name="Elkins T."/>
            <person name="Engels R."/>
            <person name="Erickson J."/>
            <person name="Farina A."/>
            <person name="Faro S."/>
            <person name="Ferreira P."/>
            <person name="Fischer H."/>
            <person name="Fitzgerald M."/>
            <person name="Foley K."/>
            <person name="Gage D."/>
            <person name="Galagan J."/>
            <person name="Gearin G."/>
            <person name="Gnerre S."/>
            <person name="Gnirke A."/>
            <person name="Goyette A."/>
            <person name="Graham J."/>
            <person name="Grandbois E."/>
            <person name="Gyaltsen K."/>
            <person name="Hafez N."/>
            <person name="Hagopian D."/>
            <person name="Hagos B."/>
            <person name="Hall J."/>
            <person name="Hatcher B."/>
            <person name="Heller A."/>
            <person name="Higgins H."/>
            <person name="Honan T."/>
            <person name="Horn A."/>
            <person name="Houde N."/>
            <person name="Hughes L."/>
            <person name="Hulme W."/>
            <person name="Husby E."/>
            <person name="Iliev I."/>
            <person name="Jaffe D."/>
            <person name="Jones C."/>
            <person name="Kamal M."/>
            <person name="Kamat A."/>
            <person name="Kamvysselis M."/>
            <person name="Karlsson E."/>
            <person name="Kells C."/>
            <person name="Kieu A."/>
            <person name="Kisner P."/>
            <person name="Kodira C."/>
            <person name="Kulbokas E."/>
            <person name="Labutti K."/>
            <person name="Lama D."/>
            <person name="Landers T."/>
            <person name="Leger J."/>
            <person name="Levine S."/>
            <person name="Lewis D."/>
            <person name="Lewis T."/>
            <person name="Lindblad-toh K."/>
            <person name="Liu X."/>
            <person name="Lokyitsang T."/>
            <person name="Lokyitsang Y."/>
            <person name="Lucien O."/>
            <person name="Lui A."/>
            <person name="Ma L.J."/>
            <person name="Mabbitt R."/>
            <person name="Macdonald J."/>
            <person name="Maclean C."/>
            <person name="Major J."/>
            <person name="Manning J."/>
            <person name="Marabella R."/>
            <person name="Maru K."/>
            <person name="Matthews C."/>
            <person name="Mauceli E."/>
            <person name="Mccarthy M."/>
            <person name="Mcdonough S."/>
            <person name="Mcghee T."/>
            <person name="Meldrim J."/>
            <person name="Meneus L."/>
            <person name="Mesirov J."/>
            <person name="Mihalev A."/>
            <person name="Mihova T."/>
            <person name="Mikkelsen T."/>
            <person name="Mlenga V."/>
            <person name="Moru K."/>
            <person name="Mozes J."/>
            <person name="Mulrain L."/>
            <person name="Munson G."/>
            <person name="Naylor J."/>
            <person name="Newes C."/>
            <person name="Nguyen C."/>
            <person name="Nguyen N."/>
            <person name="Nguyen T."/>
            <person name="Nicol R."/>
            <person name="Nielsen C."/>
            <person name="Nizzari M."/>
            <person name="Norbu C."/>
            <person name="Norbu N."/>
            <person name="O'donnell P."/>
            <person name="Okoawo O."/>
            <person name="O'leary S."/>
            <person name="Omotosho B."/>
            <person name="O'neill K."/>
            <person name="Osman S."/>
            <person name="Parker S."/>
            <person name="Perrin D."/>
            <person name="Phunkhang P."/>
            <person name="Piqani B."/>
            <person name="Purcell S."/>
            <person name="Rachupka T."/>
            <person name="Ramasamy U."/>
            <person name="Rameau R."/>
            <person name="Ray V."/>
            <person name="Raymond C."/>
            <person name="Retta R."/>
            <person name="Richardson S."/>
            <person name="Rise C."/>
            <person name="Rodriguez J."/>
            <person name="Rogers J."/>
            <person name="Rogov P."/>
            <person name="Rutman M."/>
            <person name="Schupbach R."/>
            <person name="Seaman C."/>
            <person name="Settipalli S."/>
            <person name="Sharpe T."/>
            <person name="Sheridan J."/>
            <person name="Sherpa N."/>
            <person name="Shi J."/>
            <person name="Smirnov S."/>
            <person name="Smith C."/>
            <person name="Sougnez C."/>
            <person name="Spencer B."/>
            <person name="Stalker J."/>
            <person name="Stange-thomann N."/>
            <person name="Stavropoulos S."/>
            <person name="Stetson K."/>
            <person name="Stone C."/>
            <person name="Stone S."/>
            <person name="Stubbs M."/>
            <person name="Talamas J."/>
            <person name="Tchuinga P."/>
            <person name="Tenzing P."/>
            <person name="Tesfaye S."/>
            <person name="Theodore J."/>
            <person name="Thoulutsang Y."/>
            <person name="Topham K."/>
            <person name="Towey S."/>
            <person name="Tsamla T."/>
            <person name="Tsomo N."/>
            <person name="Vallee D."/>
            <person name="Vassiliev H."/>
            <person name="Venkataraman V."/>
            <person name="Vinson J."/>
            <person name="Vo A."/>
            <person name="Wade C."/>
            <person name="Wang S."/>
            <person name="Wangchuk T."/>
            <person name="Wangdi T."/>
            <person name="Whittaker C."/>
            <person name="Wilkinson J."/>
            <person name="Wu Y."/>
            <person name="Wyman D."/>
            <person name="Yadav S."/>
            <person name="Yang S."/>
            <person name="Yang X."/>
            <person name="Yeager S."/>
            <person name="Yee E."/>
            <person name="Young G."/>
            <person name="Zainoun J."/>
            <person name="Zembeck L."/>
            <person name="Zimmer A."/>
            <person name="Zody M."/>
            <person name="Lander E."/>
        </authorList>
    </citation>
    <scope>NUCLEOTIDE SEQUENCE [LARGE SCALE GENOMIC DNA]</scope>
</reference>
<dbReference type="AlphaFoldDB" id="H2ZAN9"/>
<evidence type="ECO:0000313" key="5">
    <source>
        <dbReference type="Proteomes" id="UP000007875"/>
    </source>
</evidence>
<dbReference type="InParanoid" id="H2ZAN9"/>
<dbReference type="PROSITE" id="PS01186">
    <property type="entry name" value="EGF_2"/>
    <property type="match status" value="1"/>
</dbReference>
<keyword evidence="1" id="KW-0732">Signal</keyword>
<evidence type="ECO:0000259" key="2">
    <source>
        <dbReference type="PROSITE" id="PS00022"/>
    </source>
</evidence>
<sequence>MFQLILLVALAISSSEGLNCRTCSQSAWTTAPGGNNDCYNSAITTPTTVCTASQTFCFTAFTITDGQVAFVIRGCADPATDYDITRTSIPTEPDCTSVSTAGSISDSTICHYPCTGDNCNLISTTGLQTCTAGSNNCNFATNNGYCNFFTGNCVCNSGFSGSECQTAATVTVPVRSCVQCNSITDPTCESMTTSTPCLANINSLKFCQASWSHTIDSTGAVVRSVLTRGCANI</sequence>
<evidence type="ECO:0000259" key="3">
    <source>
        <dbReference type="PROSITE" id="PS01186"/>
    </source>
</evidence>
<keyword evidence="5" id="KW-1185">Reference proteome</keyword>
<feature type="domain" description="EGF-like" evidence="2 3">
    <location>
        <begin position="153"/>
        <end position="164"/>
    </location>
</feature>
<dbReference type="PROSITE" id="PS00022">
    <property type="entry name" value="EGF_1"/>
    <property type="match status" value="1"/>
</dbReference>
<dbReference type="HOGENOM" id="CLU_078960_0_0_1"/>
<protein>
    <recommendedName>
        <fullName evidence="2 3">EGF-like domain-containing protein</fullName>
    </recommendedName>
</protein>
<evidence type="ECO:0000256" key="1">
    <source>
        <dbReference type="SAM" id="SignalP"/>
    </source>
</evidence>
<dbReference type="Ensembl" id="ENSCSAVT00000014821.1">
    <property type="protein sequence ID" value="ENSCSAVP00000014654.1"/>
    <property type="gene ID" value="ENSCSAVG00000008564.1"/>
</dbReference>
<reference evidence="4" key="3">
    <citation type="submission" date="2025-09" db="UniProtKB">
        <authorList>
            <consortium name="Ensembl"/>
        </authorList>
    </citation>
    <scope>IDENTIFICATION</scope>
</reference>
<dbReference type="Proteomes" id="UP000007875">
    <property type="component" value="Unassembled WGS sequence"/>
</dbReference>
<organism evidence="4 5">
    <name type="scientific">Ciona savignyi</name>
    <name type="common">Pacific transparent sea squirt</name>
    <dbReference type="NCBI Taxonomy" id="51511"/>
    <lineage>
        <taxon>Eukaryota</taxon>
        <taxon>Metazoa</taxon>
        <taxon>Chordata</taxon>
        <taxon>Tunicata</taxon>
        <taxon>Ascidiacea</taxon>
        <taxon>Phlebobranchia</taxon>
        <taxon>Cionidae</taxon>
        <taxon>Ciona</taxon>
    </lineage>
</organism>
<evidence type="ECO:0000313" key="4">
    <source>
        <dbReference type="Ensembl" id="ENSCSAVP00000014654.1"/>
    </source>
</evidence>
<dbReference type="GeneTree" id="ENSGT00650000093597"/>
<reference evidence="4" key="2">
    <citation type="submission" date="2025-08" db="UniProtKB">
        <authorList>
            <consortium name="Ensembl"/>
        </authorList>
    </citation>
    <scope>IDENTIFICATION</scope>
</reference>
<accession>H2ZAN9</accession>